<dbReference type="VEuPathDB" id="VectorBase:RSAN_041765"/>
<accession>A0A9D4SN81</accession>
<dbReference type="Gene3D" id="1.10.1380.10">
    <property type="entry name" value="Neutral endopeptidase , domain2"/>
    <property type="match status" value="1"/>
</dbReference>
<evidence type="ECO:0000313" key="3">
    <source>
        <dbReference type="Proteomes" id="UP000821837"/>
    </source>
</evidence>
<gene>
    <name evidence="2" type="ORF">HPB52_007438</name>
</gene>
<dbReference type="AlphaFoldDB" id="A0A9D4SN81"/>
<dbReference type="Gene3D" id="3.40.390.10">
    <property type="entry name" value="Collagenase (Catalytic Domain)"/>
    <property type="match status" value="1"/>
</dbReference>
<dbReference type="Proteomes" id="UP000821837">
    <property type="component" value="Unassembled WGS sequence"/>
</dbReference>
<dbReference type="SUPFAM" id="SSF55486">
    <property type="entry name" value="Metalloproteases ('zincins'), catalytic domain"/>
    <property type="match status" value="1"/>
</dbReference>
<dbReference type="Pfam" id="PF05649">
    <property type="entry name" value="Peptidase_M13_N"/>
    <property type="match status" value="1"/>
</dbReference>
<evidence type="ECO:0000259" key="1">
    <source>
        <dbReference type="Pfam" id="PF05649"/>
    </source>
</evidence>
<reference evidence="2" key="2">
    <citation type="submission" date="2021-09" db="EMBL/GenBank/DDBJ databases">
        <authorList>
            <person name="Jia N."/>
            <person name="Wang J."/>
            <person name="Shi W."/>
            <person name="Du L."/>
            <person name="Sun Y."/>
            <person name="Zhan W."/>
            <person name="Jiang J."/>
            <person name="Wang Q."/>
            <person name="Zhang B."/>
            <person name="Ji P."/>
            <person name="Sakyi L.B."/>
            <person name="Cui X."/>
            <person name="Yuan T."/>
            <person name="Jiang B."/>
            <person name="Yang W."/>
            <person name="Lam T.T.-Y."/>
            <person name="Chang Q."/>
            <person name="Ding S."/>
            <person name="Wang X."/>
            <person name="Zhu J."/>
            <person name="Ruan X."/>
            <person name="Zhao L."/>
            <person name="Wei J."/>
            <person name="Que T."/>
            <person name="Du C."/>
            <person name="Cheng J."/>
            <person name="Dai P."/>
            <person name="Han X."/>
            <person name="Huang E."/>
            <person name="Gao Y."/>
            <person name="Liu J."/>
            <person name="Shao H."/>
            <person name="Ye R."/>
            <person name="Li L."/>
            <person name="Wei W."/>
            <person name="Wang X."/>
            <person name="Wang C."/>
            <person name="Huo Q."/>
            <person name="Li W."/>
            <person name="Guo W."/>
            <person name="Chen H."/>
            <person name="Chen S."/>
            <person name="Zhou L."/>
            <person name="Zhou L."/>
            <person name="Ni X."/>
            <person name="Tian J."/>
            <person name="Zhou Y."/>
            <person name="Sheng Y."/>
            <person name="Liu T."/>
            <person name="Pan Y."/>
            <person name="Xia L."/>
            <person name="Li J."/>
            <person name="Zhao F."/>
            <person name="Cao W."/>
        </authorList>
    </citation>
    <scope>NUCLEOTIDE SEQUENCE</scope>
    <source>
        <strain evidence="2">Rsan-2018</strain>
        <tissue evidence="2">Larvae</tissue>
    </source>
</reference>
<evidence type="ECO:0000313" key="2">
    <source>
        <dbReference type="EMBL" id="KAH7935416.1"/>
    </source>
</evidence>
<dbReference type="InterPro" id="IPR024079">
    <property type="entry name" value="MetalloPept_cat_dom_sf"/>
</dbReference>
<dbReference type="GO" id="GO:0006508">
    <property type="term" value="P:proteolysis"/>
    <property type="evidence" value="ECO:0007669"/>
    <property type="project" value="InterPro"/>
</dbReference>
<keyword evidence="3" id="KW-1185">Reference proteome</keyword>
<protein>
    <recommendedName>
        <fullName evidence="1">Peptidase M13 N-terminal domain-containing protein</fullName>
    </recommendedName>
</protein>
<dbReference type="EMBL" id="JABSTV010001255">
    <property type="protein sequence ID" value="KAH7935416.1"/>
    <property type="molecule type" value="Genomic_DNA"/>
</dbReference>
<dbReference type="InterPro" id="IPR008753">
    <property type="entry name" value="Peptidase_M13_N"/>
</dbReference>
<dbReference type="GO" id="GO:0008237">
    <property type="term" value="F:metallopeptidase activity"/>
    <property type="evidence" value="ECO:0007669"/>
    <property type="project" value="InterPro"/>
</dbReference>
<reference evidence="2" key="1">
    <citation type="journal article" date="2020" name="Cell">
        <title>Large-Scale Comparative Analyses of Tick Genomes Elucidate Their Genetic Diversity and Vector Capacities.</title>
        <authorList>
            <consortium name="Tick Genome and Microbiome Consortium (TIGMIC)"/>
            <person name="Jia N."/>
            <person name="Wang J."/>
            <person name="Shi W."/>
            <person name="Du L."/>
            <person name="Sun Y."/>
            <person name="Zhan W."/>
            <person name="Jiang J.F."/>
            <person name="Wang Q."/>
            <person name="Zhang B."/>
            <person name="Ji P."/>
            <person name="Bell-Sakyi L."/>
            <person name="Cui X.M."/>
            <person name="Yuan T.T."/>
            <person name="Jiang B.G."/>
            <person name="Yang W.F."/>
            <person name="Lam T.T."/>
            <person name="Chang Q.C."/>
            <person name="Ding S.J."/>
            <person name="Wang X.J."/>
            <person name="Zhu J.G."/>
            <person name="Ruan X.D."/>
            <person name="Zhao L."/>
            <person name="Wei J.T."/>
            <person name="Ye R.Z."/>
            <person name="Que T.C."/>
            <person name="Du C.H."/>
            <person name="Zhou Y.H."/>
            <person name="Cheng J.X."/>
            <person name="Dai P.F."/>
            <person name="Guo W.B."/>
            <person name="Han X.H."/>
            <person name="Huang E.J."/>
            <person name="Li L.F."/>
            <person name="Wei W."/>
            <person name="Gao Y.C."/>
            <person name="Liu J.Z."/>
            <person name="Shao H.Z."/>
            <person name="Wang X."/>
            <person name="Wang C.C."/>
            <person name="Yang T.C."/>
            <person name="Huo Q.B."/>
            <person name="Li W."/>
            <person name="Chen H.Y."/>
            <person name="Chen S.E."/>
            <person name="Zhou L.G."/>
            <person name="Ni X.B."/>
            <person name="Tian J.H."/>
            <person name="Sheng Y."/>
            <person name="Liu T."/>
            <person name="Pan Y.S."/>
            <person name="Xia L.Y."/>
            <person name="Li J."/>
            <person name="Zhao F."/>
            <person name="Cao W.C."/>
        </authorList>
    </citation>
    <scope>NUCLEOTIDE SEQUENCE</scope>
    <source>
        <strain evidence="2">Rsan-2018</strain>
    </source>
</reference>
<name>A0A9D4SN81_RHISA</name>
<comment type="caution">
    <text evidence="2">The sequence shown here is derived from an EMBL/GenBank/DDBJ whole genome shotgun (WGS) entry which is preliminary data.</text>
</comment>
<sequence length="150" mass="17133">MLGWAERASEEYRNASFNLRKASTGILVDKETWEKCVTTVNTMMPEIVGYPYVREKFSEQAKKEINGVNTVGENIADNGGIRMAYKRIVKFHHDSRGVFKPDDASLLVIFNNDRISAAQLKHHACHGWMNRDPLQICSFCVYGHRAVKQK</sequence>
<dbReference type="InterPro" id="IPR042089">
    <property type="entry name" value="Peptidase_M13_dom_2"/>
</dbReference>
<organism evidence="2 3">
    <name type="scientific">Rhipicephalus sanguineus</name>
    <name type="common">Brown dog tick</name>
    <name type="synonym">Ixodes sanguineus</name>
    <dbReference type="NCBI Taxonomy" id="34632"/>
    <lineage>
        <taxon>Eukaryota</taxon>
        <taxon>Metazoa</taxon>
        <taxon>Ecdysozoa</taxon>
        <taxon>Arthropoda</taxon>
        <taxon>Chelicerata</taxon>
        <taxon>Arachnida</taxon>
        <taxon>Acari</taxon>
        <taxon>Parasitiformes</taxon>
        <taxon>Ixodida</taxon>
        <taxon>Ixodoidea</taxon>
        <taxon>Ixodidae</taxon>
        <taxon>Rhipicephalinae</taxon>
        <taxon>Rhipicephalus</taxon>
        <taxon>Rhipicephalus</taxon>
    </lineage>
</organism>
<proteinExistence type="predicted"/>
<feature type="domain" description="Peptidase M13 N-terminal" evidence="1">
    <location>
        <begin position="5"/>
        <end position="66"/>
    </location>
</feature>